<evidence type="ECO:0000259" key="14">
    <source>
        <dbReference type="PROSITE" id="PS50011"/>
    </source>
</evidence>
<feature type="signal peptide" evidence="13">
    <location>
        <begin position="1"/>
        <end position="19"/>
    </location>
</feature>
<evidence type="ECO:0000256" key="13">
    <source>
        <dbReference type="SAM" id="SignalP"/>
    </source>
</evidence>
<organism evidence="16 17">
    <name type="scientific">Leersia perrieri</name>
    <dbReference type="NCBI Taxonomy" id="77586"/>
    <lineage>
        <taxon>Eukaryota</taxon>
        <taxon>Viridiplantae</taxon>
        <taxon>Streptophyta</taxon>
        <taxon>Embryophyta</taxon>
        <taxon>Tracheophyta</taxon>
        <taxon>Spermatophyta</taxon>
        <taxon>Magnoliopsida</taxon>
        <taxon>Liliopsida</taxon>
        <taxon>Poales</taxon>
        <taxon>Poaceae</taxon>
        <taxon>BOP clade</taxon>
        <taxon>Oryzoideae</taxon>
        <taxon>Oryzeae</taxon>
        <taxon>Oryzinae</taxon>
        <taxon>Leersia</taxon>
    </lineage>
</organism>
<dbReference type="PANTHER" id="PTHR27002:SF926">
    <property type="entry name" value="OS07G0535800 PROTEIN"/>
    <property type="match status" value="1"/>
</dbReference>
<dbReference type="InterPro" id="IPR000719">
    <property type="entry name" value="Prot_kinase_dom"/>
</dbReference>
<sequence length="471" mass="52452">MSMVIAVVLLLLLPNLAVQAVWQVCDFAGGNYTANGTYHANLQLLSSTLPAIFFATARVDVGGAVPRLYTMAQCTPDMSSSGDCWRCLQDAIGNKSRNEKVPAAAQGARVFGVRCGYRYEVYPFYAGEPMLVGSPGRPLLPKSSEKEQEMDHCLGSSYAISVSWPYILLLVENKAEKTEIKIAGASVRNLIREDTLEHWGMKENNSEFNLFDFSQLSMATRNFADENMIGQGSFGTVYKGELPNRLEIAVKRLDKHSGQGLPEFKNEIQLIAKLQHSNLVSILGCCVQGIYKKSRIINMEETPTHNRRDITSGYMSPEYASKGIFSLKSDVYSFGVLLLEIVCGKRNSASDQYGDFFNLGWQFWKDEKWIELVDPSLVNEGQLLETEKCFKIGLLCVQENAVDRPTMSDIVTMLSSETMSLPEPKQPAYFNLRSTDNMQPSSSSNPSTGNEVTIFFFLRNDEVTISVVEGR</sequence>
<evidence type="ECO:0000256" key="10">
    <source>
        <dbReference type="ARBA" id="ARBA00022989"/>
    </source>
</evidence>
<dbReference type="Gene3D" id="1.10.510.10">
    <property type="entry name" value="Transferase(Phosphotransferase) domain 1"/>
    <property type="match status" value="1"/>
</dbReference>
<dbReference type="Gramene" id="LPERR09G01540.1">
    <property type="protein sequence ID" value="LPERR09G01540.1"/>
    <property type="gene ID" value="LPERR09G01540"/>
</dbReference>
<dbReference type="GO" id="GO:0005886">
    <property type="term" value="C:plasma membrane"/>
    <property type="evidence" value="ECO:0007669"/>
    <property type="project" value="TreeGrafter"/>
</dbReference>
<keyword evidence="3" id="KW-0808">Transferase</keyword>
<evidence type="ECO:0000256" key="7">
    <source>
        <dbReference type="ARBA" id="ARBA00022741"/>
    </source>
</evidence>
<evidence type="ECO:0000256" key="4">
    <source>
        <dbReference type="ARBA" id="ARBA00022692"/>
    </source>
</evidence>
<evidence type="ECO:0000256" key="3">
    <source>
        <dbReference type="ARBA" id="ARBA00022679"/>
    </source>
</evidence>
<dbReference type="Pfam" id="PF11883">
    <property type="entry name" value="DUF3403"/>
    <property type="match status" value="1"/>
</dbReference>
<evidence type="ECO:0000256" key="5">
    <source>
        <dbReference type="ARBA" id="ARBA00022729"/>
    </source>
</evidence>
<keyword evidence="6" id="KW-0677">Repeat</keyword>
<keyword evidence="9 12" id="KW-0067">ATP-binding</keyword>
<evidence type="ECO:0000256" key="1">
    <source>
        <dbReference type="ARBA" id="ARBA00004167"/>
    </source>
</evidence>
<dbReference type="InterPro" id="IPR017441">
    <property type="entry name" value="Protein_kinase_ATP_BS"/>
</dbReference>
<dbReference type="Proteomes" id="UP000032180">
    <property type="component" value="Chromosome 9"/>
</dbReference>
<name>A0A0D9XBN8_9ORYZ</name>
<dbReference type="GO" id="GO:0005524">
    <property type="term" value="F:ATP binding"/>
    <property type="evidence" value="ECO:0007669"/>
    <property type="project" value="UniProtKB-UniRule"/>
</dbReference>
<dbReference type="FunFam" id="3.30.200.20:FF:000039">
    <property type="entry name" value="receptor-like protein kinase FERONIA"/>
    <property type="match status" value="1"/>
</dbReference>
<evidence type="ECO:0000256" key="6">
    <source>
        <dbReference type="ARBA" id="ARBA00022737"/>
    </source>
</evidence>
<evidence type="ECO:0000313" key="17">
    <source>
        <dbReference type="Proteomes" id="UP000032180"/>
    </source>
</evidence>
<feature type="chain" id="PRO_5002349794" description="Protein kinase domain-containing protein" evidence="13">
    <location>
        <begin position="20"/>
        <end position="471"/>
    </location>
</feature>
<proteinExistence type="predicted"/>
<feature type="binding site" evidence="12">
    <location>
        <position position="251"/>
    </location>
    <ligand>
        <name>ATP</name>
        <dbReference type="ChEBI" id="CHEBI:30616"/>
    </ligand>
</feature>
<dbReference type="PROSITE" id="PS00107">
    <property type="entry name" value="PROTEIN_KINASE_ATP"/>
    <property type="match status" value="1"/>
</dbReference>
<dbReference type="PROSITE" id="PS51473">
    <property type="entry name" value="GNK2"/>
    <property type="match status" value="1"/>
</dbReference>
<dbReference type="GO" id="GO:0004674">
    <property type="term" value="F:protein serine/threonine kinase activity"/>
    <property type="evidence" value="ECO:0007669"/>
    <property type="project" value="UniProtKB-KW"/>
</dbReference>
<dbReference type="InterPro" id="IPR038408">
    <property type="entry name" value="GNK2_sf"/>
</dbReference>
<feature type="domain" description="Gnk2-homologous" evidence="15">
    <location>
        <begin position="20"/>
        <end position="124"/>
    </location>
</feature>
<keyword evidence="2" id="KW-0723">Serine/threonine-protein kinase</keyword>
<keyword evidence="8" id="KW-0418">Kinase</keyword>
<dbReference type="Gene3D" id="3.30.200.20">
    <property type="entry name" value="Phosphorylase Kinase, domain 1"/>
    <property type="match status" value="1"/>
</dbReference>
<evidence type="ECO:0000256" key="12">
    <source>
        <dbReference type="PROSITE-ProRule" id="PRU10141"/>
    </source>
</evidence>
<dbReference type="Pfam" id="PF01657">
    <property type="entry name" value="Stress-antifung"/>
    <property type="match status" value="1"/>
</dbReference>
<dbReference type="InterPro" id="IPR021820">
    <property type="entry name" value="S-locus_recpt_kinase_C"/>
</dbReference>
<dbReference type="AlphaFoldDB" id="A0A0D9XBN8"/>
<dbReference type="PROSITE" id="PS50011">
    <property type="entry name" value="PROTEIN_KINASE_DOM"/>
    <property type="match status" value="1"/>
</dbReference>
<reference evidence="16 17" key="1">
    <citation type="submission" date="2012-08" db="EMBL/GenBank/DDBJ databases">
        <title>Oryza genome evolution.</title>
        <authorList>
            <person name="Wing R.A."/>
        </authorList>
    </citation>
    <scope>NUCLEOTIDE SEQUENCE</scope>
</reference>
<evidence type="ECO:0000256" key="11">
    <source>
        <dbReference type="ARBA" id="ARBA00023136"/>
    </source>
</evidence>
<dbReference type="InterPro" id="IPR011009">
    <property type="entry name" value="Kinase-like_dom_sf"/>
</dbReference>
<evidence type="ECO:0000259" key="15">
    <source>
        <dbReference type="PROSITE" id="PS51473"/>
    </source>
</evidence>
<evidence type="ECO:0000256" key="8">
    <source>
        <dbReference type="ARBA" id="ARBA00022777"/>
    </source>
</evidence>
<dbReference type="Gene3D" id="3.30.430.20">
    <property type="entry name" value="Gnk2 domain, C-X8-C-X2-C motif"/>
    <property type="match status" value="1"/>
</dbReference>
<feature type="domain" description="Protein kinase" evidence="14">
    <location>
        <begin position="223"/>
        <end position="471"/>
    </location>
</feature>
<keyword evidence="10" id="KW-1133">Transmembrane helix</keyword>
<accession>A0A0D9XBN8</accession>
<dbReference type="InterPro" id="IPR001245">
    <property type="entry name" value="Ser-Thr/Tyr_kinase_cat_dom"/>
</dbReference>
<dbReference type="PANTHER" id="PTHR27002">
    <property type="entry name" value="RECEPTOR-LIKE SERINE/THREONINE-PROTEIN KINASE SD1-8"/>
    <property type="match status" value="1"/>
</dbReference>
<protein>
    <recommendedName>
        <fullName evidence="18">Protein kinase domain-containing protein</fullName>
    </recommendedName>
</protein>
<evidence type="ECO:0008006" key="18">
    <source>
        <dbReference type="Google" id="ProtNLM"/>
    </source>
</evidence>
<keyword evidence="5 13" id="KW-0732">Signal</keyword>
<reference evidence="16" key="3">
    <citation type="submission" date="2015-04" db="UniProtKB">
        <authorList>
            <consortium name="EnsemblPlants"/>
        </authorList>
    </citation>
    <scope>IDENTIFICATION</scope>
</reference>
<dbReference type="STRING" id="77586.A0A0D9XBN8"/>
<reference evidence="17" key="2">
    <citation type="submission" date="2013-12" db="EMBL/GenBank/DDBJ databases">
        <authorList>
            <person name="Yu Y."/>
            <person name="Lee S."/>
            <person name="de Baynast K."/>
            <person name="Wissotski M."/>
            <person name="Liu L."/>
            <person name="Talag J."/>
            <person name="Goicoechea J."/>
            <person name="Angelova A."/>
            <person name="Jetty R."/>
            <person name="Kudrna D."/>
            <person name="Golser W."/>
            <person name="Rivera L."/>
            <person name="Zhang J."/>
            <person name="Wing R."/>
        </authorList>
    </citation>
    <scope>NUCLEOTIDE SEQUENCE</scope>
</reference>
<dbReference type="InterPro" id="IPR002902">
    <property type="entry name" value="GNK2"/>
</dbReference>
<dbReference type="Pfam" id="PF07714">
    <property type="entry name" value="PK_Tyr_Ser-Thr"/>
    <property type="match status" value="2"/>
</dbReference>
<keyword evidence="17" id="KW-1185">Reference proteome</keyword>
<keyword evidence="4" id="KW-0812">Transmembrane</keyword>
<evidence type="ECO:0000313" key="16">
    <source>
        <dbReference type="EnsemblPlants" id="LPERR09G01540.1"/>
    </source>
</evidence>
<keyword evidence="11" id="KW-0472">Membrane</keyword>
<evidence type="ECO:0000256" key="9">
    <source>
        <dbReference type="ARBA" id="ARBA00022840"/>
    </source>
</evidence>
<evidence type="ECO:0000256" key="2">
    <source>
        <dbReference type="ARBA" id="ARBA00022527"/>
    </source>
</evidence>
<dbReference type="HOGENOM" id="CLU_000288_35_3_1"/>
<keyword evidence="7 12" id="KW-0547">Nucleotide-binding</keyword>
<dbReference type="SUPFAM" id="SSF56112">
    <property type="entry name" value="Protein kinase-like (PK-like)"/>
    <property type="match status" value="1"/>
</dbReference>
<dbReference type="EnsemblPlants" id="LPERR09G01540.1">
    <property type="protein sequence ID" value="LPERR09G01540.1"/>
    <property type="gene ID" value="LPERR09G01540"/>
</dbReference>
<dbReference type="CDD" id="cd23509">
    <property type="entry name" value="Gnk2-like"/>
    <property type="match status" value="1"/>
</dbReference>
<comment type="subcellular location">
    <subcellularLocation>
        <location evidence="1">Membrane</location>
        <topology evidence="1">Single-pass membrane protein</topology>
    </subcellularLocation>
</comment>